<reference evidence="12 13" key="1">
    <citation type="journal article" date="2015" name="Environ. Microbiol.">
        <title>Methane oxidation coupled to nitrate reduction under hypoxia by the Gammaproteobacterium Methylomonas denitrificans, sp. nov. type strain FJG1.</title>
        <authorList>
            <person name="Kits K.D."/>
            <person name="Klotz M.G."/>
            <person name="Stein L.Y."/>
        </authorList>
    </citation>
    <scope>NUCLEOTIDE SEQUENCE [LARGE SCALE GENOMIC DNA]</scope>
    <source>
        <strain evidence="12 13">FJG1</strain>
    </source>
</reference>
<accession>A0A126T724</accession>
<evidence type="ECO:0000256" key="11">
    <source>
        <dbReference type="HAMAP-Rule" id="MF_00415"/>
    </source>
</evidence>
<dbReference type="NCBIfam" id="NF001304">
    <property type="entry name" value="PRK00249.1-4"/>
    <property type="match status" value="1"/>
</dbReference>
<dbReference type="Pfam" id="PF02107">
    <property type="entry name" value="FlgH"/>
    <property type="match status" value="1"/>
</dbReference>
<keyword evidence="9 11" id="KW-0998">Cell outer membrane</keyword>
<protein>
    <recommendedName>
        <fullName evidence="11">Flagellar L-ring protein</fullName>
    </recommendedName>
    <alternativeName>
        <fullName evidence="11">Basal body L-ring protein</fullName>
    </alternativeName>
</protein>
<evidence type="ECO:0000313" key="12">
    <source>
        <dbReference type="EMBL" id="AMK77564.1"/>
    </source>
</evidence>
<dbReference type="RefSeq" id="WP_062328904.1">
    <property type="nucleotide sequence ID" value="NZ_CP014476.1"/>
</dbReference>
<dbReference type="GO" id="GO:0071973">
    <property type="term" value="P:bacterial-type flagellum-dependent cell motility"/>
    <property type="evidence" value="ECO:0007669"/>
    <property type="project" value="InterPro"/>
</dbReference>
<evidence type="ECO:0000256" key="6">
    <source>
        <dbReference type="ARBA" id="ARBA00023136"/>
    </source>
</evidence>
<evidence type="ECO:0000256" key="9">
    <source>
        <dbReference type="ARBA" id="ARBA00023237"/>
    </source>
</evidence>
<keyword evidence="6 11" id="KW-0472">Membrane</keyword>
<dbReference type="STRING" id="1538553.JT25_013910"/>
<keyword evidence="13" id="KW-1185">Reference proteome</keyword>
<comment type="subcellular location">
    <subcellularLocation>
        <location evidence="11">Cell outer membrane</location>
        <topology evidence="11">Lipid-anchor</topology>
    </subcellularLocation>
    <subcellularLocation>
        <location evidence="11">Bacterial flagellum basal body</location>
    </subcellularLocation>
    <subcellularLocation>
        <location evidence="2">Membrane</location>
        <topology evidence="2">Lipid-anchor</topology>
    </subcellularLocation>
</comment>
<proteinExistence type="inferred from homology"/>
<evidence type="ECO:0000313" key="13">
    <source>
        <dbReference type="Proteomes" id="UP000030512"/>
    </source>
</evidence>
<comment type="function">
    <text evidence="1 11">Assembles around the rod to form the L-ring and probably protects the motor/basal body from shearing forces during rotation.</text>
</comment>
<dbReference type="GO" id="GO:0009427">
    <property type="term" value="C:bacterial-type flagellum basal body, distal rod, L ring"/>
    <property type="evidence" value="ECO:0007669"/>
    <property type="project" value="InterPro"/>
</dbReference>
<dbReference type="GO" id="GO:0009279">
    <property type="term" value="C:cell outer membrane"/>
    <property type="evidence" value="ECO:0007669"/>
    <property type="project" value="UniProtKB-SubCell"/>
</dbReference>
<dbReference type="HAMAP" id="MF_00415">
    <property type="entry name" value="FlgH"/>
    <property type="match status" value="1"/>
</dbReference>
<keyword evidence="12" id="KW-0966">Cell projection</keyword>
<keyword evidence="12" id="KW-0282">Flagellum</keyword>
<evidence type="ECO:0000256" key="1">
    <source>
        <dbReference type="ARBA" id="ARBA00002591"/>
    </source>
</evidence>
<dbReference type="InterPro" id="IPR000527">
    <property type="entry name" value="Flag_Lring"/>
</dbReference>
<dbReference type="KEGG" id="mdn:JT25_013910"/>
<keyword evidence="10 11" id="KW-0449">Lipoprotein</keyword>
<dbReference type="PRINTS" id="PR01008">
    <property type="entry name" value="FLGLRINGFLGH"/>
</dbReference>
<dbReference type="PANTHER" id="PTHR34933">
    <property type="entry name" value="FLAGELLAR L-RING PROTEIN"/>
    <property type="match status" value="1"/>
</dbReference>
<evidence type="ECO:0000256" key="7">
    <source>
        <dbReference type="ARBA" id="ARBA00023139"/>
    </source>
</evidence>
<dbReference type="GO" id="GO:0003774">
    <property type="term" value="F:cytoskeletal motor activity"/>
    <property type="evidence" value="ECO:0007669"/>
    <property type="project" value="InterPro"/>
</dbReference>
<gene>
    <name evidence="11 12" type="primary">flgH</name>
    <name evidence="12" type="ORF">JT25_013910</name>
</gene>
<dbReference type="OrthoDB" id="9789463at2"/>
<evidence type="ECO:0000256" key="3">
    <source>
        <dbReference type="ARBA" id="ARBA00006929"/>
    </source>
</evidence>
<organism evidence="12 13">
    <name type="scientific">Methylomonas denitrificans</name>
    <dbReference type="NCBI Taxonomy" id="1538553"/>
    <lineage>
        <taxon>Bacteria</taxon>
        <taxon>Pseudomonadati</taxon>
        <taxon>Pseudomonadota</taxon>
        <taxon>Gammaproteobacteria</taxon>
        <taxon>Methylococcales</taxon>
        <taxon>Methylococcaceae</taxon>
        <taxon>Methylomonas</taxon>
    </lineage>
</organism>
<keyword evidence="5 11" id="KW-0732">Signal</keyword>
<keyword evidence="7" id="KW-0564">Palmitate</keyword>
<evidence type="ECO:0000256" key="2">
    <source>
        <dbReference type="ARBA" id="ARBA00004635"/>
    </source>
</evidence>
<sequence length="234" mass="24960">MNRLIKRQAGGKILLVAAIALLAGCDTLPKRDPDFAPVQPADLRPPQQSNGAIYQAGYDMRLFEDHAARRVGDILTVTFDENTSATKQANSKASKNSDIQAKGSAPTIFGLASSALLGHDLATSLDYSMDRSTEGKGDARQSNKLSGDISVTVVDVLPNGNLRVRGEKRVTLNDGSEYIRLSGIVRPIDISVANKLSSSKVADATIMYTGDGALADSNKPGWISRILSSPLFPF</sequence>
<dbReference type="Proteomes" id="UP000030512">
    <property type="component" value="Chromosome"/>
</dbReference>
<evidence type="ECO:0000256" key="8">
    <source>
        <dbReference type="ARBA" id="ARBA00023143"/>
    </source>
</evidence>
<name>A0A126T724_9GAMM</name>
<comment type="subunit">
    <text evidence="4 11">The basal body constitutes a major portion of the flagellar organelle and consists of four rings (L,P,S, and M) mounted on a central rod.</text>
</comment>
<keyword evidence="8 11" id="KW-0975">Bacterial flagellum</keyword>
<dbReference type="AlphaFoldDB" id="A0A126T724"/>
<keyword evidence="12" id="KW-0969">Cilium</keyword>
<dbReference type="EMBL" id="CP014476">
    <property type="protein sequence ID" value="AMK77564.1"/>
    <property type="molecule type" value="Genomic_DNA"/>
</dbReference>
<dbReference type="PANTHER" id="PTHR34933:SF1">
    <property type="entry name" value="FLAGELLAR L-RING PROTEIN"/>
    <property type="match status" value="1"/>
</dbReference>
<dbReference type="PROSITE" id="PS51257">
    <property type="entry name" value="PROKAR_LIPOPROTEIN"/>
    <property type="match status" value="1"/>
</dbReference>
<evidence type="ECO:0000256" key="4">
    <source>
        <dbReference type="ARBA" id="ARBA00011439"/>
    </source>
</evidence>
<evidence type="ECO:0000256" key="10">
    <source>
        <dbReference type="ARBA" id="ARBA00023288"/>
    </source>
</evidence>
<comment type="similarity">
    <text evidence="3 11">Belongs to the FlgH family.</text>
</comment>
<evidence type="ECO:0000256" key="5">
    <source>
        <dbReference type="ARBA" id="ARBA00022729"/>
    </source>
</evidence>